<keyword evidence="3" id="KW-1185">Reference proteome</keyword>
<organism evidence="2 3">
    <name type="scientific">Desulfosporosinus youngiae DSM 17734</name>
    <dbReference type="NCBI Taxonomy" id="768710"/>
    <lineage>
        <taxon>Bacteria</taxon>
        <taxon>Bacillati</taxon>
        <taxon>Bacillota</taxon>
        <taxon>Clostridia</taxon>
        <taxon>Eubacteriales</taxon>
        <taxon>Desulfitobacteriaceae</taxon>
        <taxon>Desulfosporosinus</taxon>
    </lineage>
</organism>
<keyword evidence="1" id="KW-0472">Membrane</keyword>
<proteinExistence type="predicted"/>
<feature type="transmembrane region" description="Helical" evidence="1">
    <location>
        <begin position="78"/>
        <end position="99"/>
    </location>
</feature>
<name>H5XX76_9FIRM</name>
<dbReference type="eggNOG" id="ENOG5033D3J">
    <property type="taxonomic scope" value="Bacteria"/>
</dbReference>
<gene>
    <name evidence="2" type="ORF">DesyoDRAFT_4046</name>
</gene>
<evidence type="ECO:0000256" key="1">
    <source>
        <dbReference type="SAM" id="Phobius"/>
    </source>
</evidence>
<dbReference type="EMBL" id="CM001441">
    <property type="protein sequence ID" value="EHQ91016.1"/>
    <property type="molecule type" value="Genomic_DNA"/>
</dbReference>
<protein>
    <submittedName>
        <fullName evidence="2">Uncharacterized protein</fullName>
    </submittedName>
</protein>
<keyword evidence="1" id="KW-1133">Transmembrane helix</keyword>
<evidence type="ECO:0000313" key="3">
    <source>
        <dbReference type="Proteomes" id="UP000005104"/>
    </source>
</evidence>
<dbReference type="HOGENOM" id="CLU_1193249_0_0_9"/>
<dbReference type="RefSeq" id="WP_007785706.1">
    <property type="nucleotide sequence ID" value="NZ_CM001441.1"/>
</dbReference>
<accession>H5XX76</accession>
<dbReference type="OrthoDB" id="1795805at2"/>
<reference evidence="2 3" key="1">
    <citation type="submission" date="2011-11" db="EMBL/GenBank/DDBJ databases">
        <title>The Noncontiguous Finished genome of Desulfosporosinus youngiae DSM 17734.</title>
        <authorList>
            <consortium name="US DOE Joint Genome Institute (JGI-PGF)"/>
            <person name="Lucas S."/>
            <person name="Han J."/>
            <person name="Lapidus A."/>
            <person name="Cheng J.-F."/>
            <person name="Goodwin L."/>
            <person name="Pitluck S."/>
            <person name="Peters L."/>
            <person name="Ovchinnikova G."/>
            <person name="Lu M."/>
            <person name="Land M.L."/>
            <person name="Hauser L."/>
            <person name="Pester M."/>
            <person name="Spring S."/>
            <person name="Ollivier B."/>
            <person name="Rattei T."/>
            <person name="Klenk H.-P."/>
            <person name="Wagner M."/>
            <person name="Loy A."/>
            <person name="Woyke T.J."/>
        </authorList>
    </citation>
    <scope>NUCLEOTIDE SEQUENCE [LARGE SCALE GENOMIC DNA]</scope>
    <source>
        <strain evidence="2 3">DSM 17734</strain>
    </source>
</reference>
<dbReference type="STRING" id="768710.DesyoDRAFT_4046"/>
<evidence type="ECO:0000313" key="2">
    <source>
        <dbReference type="EMBL" id="EHQ91016.1"/>
    </source>
</evidence>
<keyword evidence="1" id="KW-0812">Transmembrane</keyword>
<dbReference type="AlphaFoldDB" id="H5XX76"/>
<feature type="transmembrane region" description="Helical" evidence="1">
    <location>
        <begin position="50"/>
        <end position="66"/>
    </location>
</feature>
<dbReference type="Proteomes" id="UP000005104">
    <property type="component" value="Chromosome"/>
</dbReference>
<sequence length="228" mass="25440">MKISRQAIISVLLIFFAIFLGHTTETGFSIGDKMLLGFGISPWSNGQTGFHYPIIIYYVLFIIGCLEARRVMSSRQLIVLLIFLLTITPSVVSLVKPVYFRMQSGLATVEYDSRNSHFNIRSSLDNNKLEIIGAIPLTNYGNDPVEFGIKIPSDSFIAHEWFSGDLILTSVESLEDPGTFILYPGQRQTILSYTTIPLKNDNNGTGTMNGPDLILFSNNENRKVGHNL</sequence>